<dbReference type="InterPro" id="IPR006675">
    <property type="entry name" value="HDIG_dom"/>
</dbReference>
<dbReference type="InterPro" id="IPR006674">
    <property type="entry name" value="HD_domain"/>
</dbReference>
<dbReference type="PANTHER" id="PTHR36442:SF1">
    <property type="entry name" value="CYCLIC-DI-AMP PHOSPHODIESTERASE PGPH"/>
    <property type="match status" value="1"/>
</dbReference>
<keyword evidence="2" id="KW-1133">Transmembrane helix</keyword>
<dbReference type="InterPro" id="IPR003607">
    <property type="entry name" value="HD/PDEase_dom"/>
</dbReference>
<dbReference type="PANTHER" id="PTHR36442">
    <property type="entry name" value="CYCLIC-DI-AMP PHOSPHODIESTERASE PGPH"/>
    <property type="match status" value="1"/>
</dbReference>
<evidence type="ECO:0000256" key="2">
    <source>
        <dbReference type="SAM" id="Phobius"/>
    </source>
</evidence>
<organism evidence="4 5">
    <name type="scientific">Bacillus altitudinis</name>
    <dbReference type="NCBI Taxonomy" id="293387"/>
    <lineage>
        <taxon>Bacteria</taxon>
        <taxon>Bacillati</taxon>
        <taxon>Bacillota</taxon>
        <taxon>Bacilli</taxon>
        <taxon>Bacillales</taxon>
        <taxon>Bacillaceae</taxon>
        <taxon>Bacillus</taxon>
    </lineage>
</organism>
<dbReference type="PROSITE" id="PS51831">
    <property type="entry name" value="HD"/>
    <property type="match status" value="1"/>
</dbReference>
<reference evidence="4 5" key="1">
    <citation type="submission" date="2019-10" db="EMBL/GenBank/DDBJ databases">
        <authorList>
            <person name="Karimi E."/>
        </authorList>
    </citation>
    <scope>NUCLEOTIDE SEQUENCE [LARGE SCALE GENOMIC DNA]</scope>
    <source>
        <strain evidence="4">Bacillus sp. 348</strain>
    </source>
</reference>
<feature type="transmembrane region" description="Helical" evidence="2">
    <location>
        <begin position="343"/>
        <end position="360"/>
    </location>
</feature>
<proteinExistence type="predicted"/>
<feature type="domain" description="HD" evidence="3">
    <location>
        <begin position="506"/>
        <end position="648"/>
    </location>
</feature>
<dbReference type="Pfam" id="PF07698">
    <property type="entry name" value="7TM-7TMR_HD"/>
    <property type="match status" value="1"/>
</dbReference>
<feature type="transmembrane region" description="Helical" evidence="2">
    <location>
        <begin position="420"/>
        <end position="438"/>
    </location>
</feature>
<dbReference type="InterPro" id="IPR011624">
    <property type="entry name" value="Metal-dep_PHydrolase_7TM_extra"/>
</dbReference>
<feature type="region of interest" description="Disordered" evidence="1">
    <location>
        <begin position="1"/>
        <end position="20"/>
    </location>
</feature>
<feature type="compositionally biased region" description="Basic residues" evidence="1">
    <location>
        <begin position="1"/>
        <end position="14"/>
    </location>
</feature>
<feature type="transmembrane region" description="Helical" evidence="2">
    <location>
        <begin position="450"/>
        <end position="473"/>
    </location>
</feature>
<gene>
    <name evidence="4" type="primary">pgpH</name>
    <name evidence="4" type="ORF">BACI348_41519</name>
</gene>
<feature type="transmembrane region" description="Helical" evidence="2">
    <location>
        <begin position="388"/>
        <end position="408"/>
    </location>
</feature>
<dbReference type="NCBIfam" id="TIGR00277">
    <property type="entry name" value="HDIG"/>
    <property type="match status" value="1"/>
</dbReference>
<protein>
    <submittedName>
        <fullName evidence="4">C-di-AMP-degrading phosphodiesterases</fullName>
    </submittedName>
</protein>
<dbReference type="Pfam" id="PF01966">
    <property type="entry name" value="HD"/>
    <property type="match status" value="1"/>
</dbReference>
<dbReference type="Proteomes" id="UP000433089">
    <property type="component" value="Unassembled WGS sequence"/>
</dbReference>
<dbReference type="InterPro" id="IPR052722">
    <property type="entry name" value="PgpH_phosphodiesterase"/>
</dbReference>
<feature type="transmembrane region" description="Helical" evidence="2">
    <location>
        <begin position="316"/>
        <end position="337"/>
    </location>
</feature>
<sequence>MRKNQKGSKRKRLLSKKEPQKMERSRYLNVLLYAGLAAIMFVVLFFHVKPESLDLDLFSVSEQTIYSPSTVDDQEATEEKKQEATDQVEDQYTLKKAYSDNRVDLISSLFEAIKEEKKAAADDKENPPTDQEMVKRVKEKLTTDMQEAVSDQSIKALLQASDENLSFTKDSIITVVNSLMSKEITASKLQDEKKQVKAELENNSIPSKYLNAAKEIGEFAIIPNYVFDPVATEKKRQEAADNIQPVQIKQGQILVEEGELIDREVYRKLELTGLLNSSNLFKPVSGLIILIGLFLAAIVHSLESRKKSLVHKNKSLLLYSLIFTIILIIMEVFSLFQETKYTTIGYVVPVALGTMLIKLLINERLAIFSGLVFALCGSMMFNQGVTGVFNYVICAYYLISGMAGILFLRKHNARSKILQAGLWVALVNVLVVLSITLIQNSSPSGLEIGVNLIMAIVSGFASAILVIGLMPVFESMFGILSTMKLIELSNPNHPLLKKILTETPGTYHHSVMVANLADAACEAVGANGLLARVGAYYHDIGKTKRPQYFIENQMNIDNPHDKLSPQLSKNIIIAHTTDGAEMLREKKFPEELVDIAEQHHGKSLLKFFYYKAKERDDQVTEEEFRYPGPKPQSKEAAIISVADSVEAAVRSMHNPNPERIEKLVKGIISDKMQDGQFSECDLTFKELNIISQTICTTLKGIFHSRIEYPDAPKQKVK</sequence>
<dbReference type="SUPFAM" id="SSF109604">
    <property type="entry name" value="HD-domain/PDEase-like"/>
    <property type="match status" value="1"/>
</dbReference>
<feature type="transmembrane region" description="Helical" evidence="2">
    <location>
        <begin position="284"/>
        <end position="304"/>
    </location>
</feature>
<name>A0A653T830_BACAB</name>
<accession>A0A653T830</accession>
<feature type="transmembrane region" description="Helical" evidence="2">
    <location>
        <begin position="365"/>
        <end position="382"/>
    </location>
</feature>
<evidence type="ECO:0000313" key="5">
    <source>
        <dbReference type="Proteomes" id="UP000433089"/>
    </source>
</evidence>
<keyword evidence="2" id="KW-0472">Membrane</keyword>
<dbReference type="InterPro" id="IPR011621">
    <property type="entry name" value="Metal-dep_PHydrolase_7TM_intra"/>
</dbReference>
<dbReference type="Pfam" id="PF07697">
    <property type="entry name" value="7TMR-HDED"/>
    <property type="match status" value="1"/>
</dbReference>
<evidence type="ECO:0000256" key="1">
    <source>
        <dbReference type="SAM" id="MobiDB-lite"/>
    </source>
</evidence>
<evidence type="ECO:0000259" key="3">
    <source>
        <dbReference type="PROSITE" id="PS51831"/>
    </source>
</evidence>
<dbReference type="EMBL" id="CABWLH010000009">
    <property type="protein sequence ID" value="VXB77277.1"/>
    <property type="molecule type" value="Genomic_DNA"/>
</dbReference>
<keyword evidence="2" id="KW-0812">Transmembrane</keyword>
<feature type="transmembrane region" description="Helical" evidence="2">
    <location>
        <begin position="27"/>
        <end position="48"/>
    </location>
</feature>
<dbReference type="AlphaFoldDB" id="A0A653T830"/>
<evidence type="ECO:0000313" key="4">
    <source>
        <dbReference type="EMBL" id="VXB77277.1"/>
    </source>
</evidence>
<dbReference type="CDD" id="cd00077">
    <property type="entry name" value="HDc"/>
    <property type="match status" value="1"/>
</dbReference>
<dbReference type="SMART" id="SM00471">
    <property type="entry name" value="HDc"/>
    <property type="match status" value="1"/>
</dbReference>
<dbReference type="Gene3D" id="1.10.3210.10">
    <property type="entry name" value="Hypothetical protein af1432"/>
    <property type="match status" value="1"/>
</dbReference>